<protein>
    <submittedName>
        <fullName evidence="1">Uncharacterized protein</fullName>
    </submittedName>
</protein>
<dbReference type="AlphaFoldDB" id="A0A2G8B419"/>
<dbReference type="EMBL" id="AP024237">
    <property type="protein sequence ID" value="BCO36725.1"/>
    <property type="molecule type" value="Genomic_DNA"/>
</dbReference>
<reference evidence="1 2" key="1">
    <citation type="submission" date="2020-12" db="EMBL/GenBank/DDBJ databases">
        <title>Complete genome sequence of Mycobacterium heckeshornense JCM 15655T, closely related to a pathogenic non-tuberculous mycobacterial species Mycobacterium xenopi.</title>
        <authorList>
            <person name="Yoshida M."/>
            <person name="Fukano H."/>
            <person name="Asakura T."/>
            <person name="Suzuki M."/>
            <person name="Hoshino Y."/>
        </authorList>
    </citation>
    <scope>NUCLEOTIDE SEQUENCE [LARGE SCALE GENOMIC DNA]</scope>
    <source>
        <strain evidence="1 2">JCM 15655</strain>
    </source>
</reference>
<dbReference type="Proteomes" id="UP000595446">
    <property type="component" value="Chromosome"/>
</dbReference>
<organism evidence="1 2">
    <name type="scientific">Mycobacterium heckeshornense</name>
    <dbReference type="NCBI Taxonomy" id="110505"/>
    <lineage>
        <taxon>Bacteria</taxon>
        <taxon>Bacillati</taxon>
        <taxon>Actinomycetota</taxon>
        <taxon>Actinomycetes</taxon>
        <taxon>Mycobacteriales</taxon>
        <taxon>Mycobacteriaceae</taxon>
        <taxon>Mycobacterium</taxon>
    </lineage>
</organism>
<accession>A0A2G8B419</accession>
<proteinExistence type="predicted"/>
<keyword evidence="2" id="KW-1185">Reference proteome</keyword>
<gene>
    <name evidence="1" type="ORF">MHEC_31580</name>
</gene>
<evidence type="ECO:0000313" key="1">
    <source>
        <dbReference type="EMBL" id="BCO36725.1"/>
    </source>
</evidence>
<dbReference type="Pfam" id="PF12728">
    <property type="entry name" value="HTH_17"/>
    <property type="match status" value="1"/>
</dbReference>
<evidence type="ECO:0000313" key="2">
    <source>
        <dbReference type="Proteomes" id="UP000595446"/>
    </source>
</evidence>
<sequence>MTLDETDVRAAYFCVAEVVRRRRLSGQPIPSWLRGHFDRLDRAVRAAAASTSGHESGCAEQELQQQWLTATQAAQALGMSARHVRRLAADLDGQLVGGRWLFPAAAVSEYAAERRRR</sequence>
<name>A0A2G8B419_9MYCO</name>
<dbReference type="InterPro" id="IPR041657">
    <property type="entry name" value="HTH_17"/>
</dbReference>
<dbReference type="RefSeq" id="WP_099869305.1">
    <property type="nucleotide sequence ID" value="NZ_AP024237.1"/>
</dbReference>